<dbReference type="OrthoDB" id="201709at2759"/>
<dbReference type="PANTHER" id="PTHR47451:SF1">
    <property type="entry name" value="ARM REPEAT SUPERFAMILY PROTEIN"/>
    <property type="match status" value="1"/>
</dbReference>
<name>A0A5J4WMN3_9EUKA</name>
<protein>
    <submittedName>
        <fullName evidence="1">Uncharacterized protein</fullName>
    </submittedName>
</protein>
<reference evidence="1 2" key="1">
    <citation type="submission" date="2019-03" db="EMBL/GenBank/DDBJ databases">
        <title>Single cell metagenomics reveals metabolic interactions within the superorganism composed of flagellate Streblomastix strix and complex community of Bacteroidetes bacteria on its surface.</title>
        <authorList>
            <person name="Treitli S.C."/>
            <person name="Kolisko M."/>
            <person name="Husnik F."/>
            <person name="Keeling P."/>
            <person name="Hampl V."/>
        </authorList>
    </citation>
    <scope>NUCLEOTIDE SEQUENCE [LARGE SCALE GENOMIC DNA]</scope>
    <source>
        <strain evidence="1">ST1C</strain>
    </source>
</reference>
<organism evidence="1 2">
    <name type="scientific">Streblomastix strix</name>
    <dbReference type="NCBI Taxonomy" id="222440"/>
    <lineage>
        <taxon>Eukaryota</taxon>
        <taxon>Metamonada</taxon>
        <taxon>Preaxostyla</taxon>
        <taxon>Oxymonadida</taxon>
        <taxon>Streblomastigidae</taxon>
        <taxon>Streblomastix</taxon>
    </lineage>
</organism>
<evidence type="ECO:0000313" key="1">
    <source>
        <dbReference type="EMBL" id="KAA6396048.1"/>
    </source>
</evidence>
<dbReference type="InterPro" id="IPR011989">
    <property type="entry name" value="ARM-like"/>
</dbReference>
<dbReference type="InterPro" id="IPR016024">
    <property type="entry name" value="ARM-type_fold"/>
</dbReference>
<dbReference type="Proteomes" id="UP000324800">
    <property type="component" value="Unassembled WGS sequence"/>
</dbReference>
<comment type="caution">
    <text evidence="1">The sequence shown here is derived from an EMBL/GenBank/DDBJ whole genome shotgun (WGS) entry which is preliminary data.</text>
</comment>
<accession>A0A5J4WMN3</accession>
<dbReference type="PANTHER" id="PTHR47451">
    <property type="entry name" value="ARM REPEAT SUPERFAMILY PROTEIN"/>
    <property type="match status" value="1"/>
</dbReference>
<evidence type="ECO:0000313" key="2">
    <source>
        <dbReference type="Proteomes" id="UP000324800"/>
    </source>
</evidence>
<sequence length="775" mass="88954">MILEERELFNQELLKDSIIDEVIHLILEKKPYSGLIRLLEHTDDNIVNNAIASIFNIQLSGSSTTPESDPHPHCESIQESDGIMKIFALFQKNQNKFSRDRSALCIGYLLSEQGRKNNELRKRIISSGIVEVLINIIENRDLKNVSSAHVKIIYELTSNTNDEVKLLLYHMHILPGLIRLLEHTNGLIIFYSIYSIYEILEAGANSSPITSQHPYFDSMEQNGDIERIFELYRKSTYKGDKEKALYCLCILFRAREIADPIMRQEIINHLKSLLNDSDAWVKQTAKDVLKYLSQNAANRSEILNETELMKIEQDLKQPIEGTQEQQKNITQRQETDVLLLSLILEGRNDNELRKRILSSGIVESLLTIFIKRDLNSITRTYSLAFFHLTNLSNNEVILLIAEKKPYPGLIRLLEHTVDDIVNDSISSIFHILQTGSNTSPESDPHPHYQSLQQFDGIKKIFALFKKNIDKYKRDRSALCIGFLFRARKIADPIMRQEIIGHLKSLLNDDDDQVKQTAKDQLKYLSLNAANRSETLNGQELKRIEQDLKQPIEGTQEQQKNITQKQETDLLLLSSVIEGRNDNKLRKRIMFSGIVESLLLIFINRDLNQITRTYSFAFVNLTNPSSDENIHLLLEKKPYPGLIRLLEHADNLIASDAIGSIGIIQFSGSNTTPQSDPHPHYESIQKNDGIKKIFALFQKNGMKFNRYRSALCIGYLFKAREIADPIMRQEIINHLKCLLNEDDDWVKERAKDVLKYLSQNTVNKAEIEAGGFTIPK</sequence>
<dbReference type="Gene3D" id="1.25.10.10">
    <property type="entry name" value="Leucine-rich Repeat Variant"/>
    <property type="match status" value="4"/>
</dbReference>
<dbReference type="EMBL" id="SNRW01001531">
    <property type="protein sequence ID" value="KAA6396048.1"/>
    <property type="molecule type" value="Genomic_DNA"/>
</dbReference>
<gene>
    <name evidence="1" type="ORF">EZS28_008424</name>
</gene>
<dbReference type="AlphaFoldDB" id="A0A5J4WMN3"/>
<dbReference type="SUPFAM" id="SSF48371">
    <property type="entry name" value="ARM repeat"/>
    <property type="match status" value="1"/>
</dbReference>
<proteinExistence type="predicted"/>